<organism evidence="1 2">
    <name type="scientific">Tetrapyrgos nigripes</name>
    <dbReference type="NCBI Taxonomy" id="182062"/>
    <lineage>
        <taxon>Eukaryota</taxon>
        <taxon>Fungi</taxon>
        <taxon>Dikarya</taxon>
        <taxon>Basidiomycota</taxon>
        <taxon>Agaricomycotina</taxon>
        <taxon>Agaricomycetes</taxon>
        <taxon>Agaricomycetidae</taxon>
        <taxon>Agaricales</taxon>
        <taxon>Marasmiineae</taxon>
        <taxon>Marasmiaceae</taxon>
        <taxon>Tetrapyrgos</taxon>
    </lineage>
</organism>
<dbReference type="Proteomes" id="UP000559256">
    <property type="component" value="Unassembled WGS sequence"/>
</dbReference>
<comment type="caution">
    <text evidence="1">The sequence shown here is derived from an EMBL/GenBank/DDBJ whole genome shotgun (WGS) entry which is preliminary data.</text>
</comment>
<evidence type="ECO:0008006" key="3">
    <source>
        <dbReference type="Google" id="ProtNLM"/>
    </source>
</evidence>
<protein>
    <recommendedName>
        <fullName evidence="3">F-box domain-containing protein</fullName>
    </recommendedName>
</protein>
<evidence type="ECO:0000313" key="1">
    <source>
        <dbReference type="EMBL" id="KAF5337974.1"/>
    </source>
</evidence>
<dbReference type="OrthoDB" id="3266451at2759"/>
<reference evidence="1 2" key="1">
    <citation type="journal article" date="2020" name="ISME J.">
        <title>Uncovering the hidden diversity of litter-decomposition mechanisms in mushroom-forming fungi.</title>
        <authorList>
            <person name="Floudas D."/>
            <person name="Bentzer J."/>
            <person name="Ahren D."/>
            <person name="Johansson T."/>
            <person name="Persson P."/>
            <person name="Tunlid A."/>
        </authorList>
    </citation>
    <scope>NUCLEOTIDE SEQUENCE [LARGE SCALE GENOMIC DNA]</scope>
    <source>
        <strain evidence="1 2">CBS 291.85</strain>
    </source>
</reference>
<dbReference type="AlphaFoldDB" id="A0A8H5CB13"/>
<name>A0A8H5CB13_9AGAR</name>
<sequence length="140" mass="16302">MNLDVLEVLRINFGTYTSDVHHVEDYLARRHEIENRGVEPDTLHQQLSSLLAPTRRLPLELLLIFAFCYENSDIGSLTITNSPPIRLSHVYAGWRKLSRTTPALSSSFCIYDYPIHDQGIRLDWFQHELSRLKQMVDLHL</sequence>
<proteinExistence type="predicted"/>
<dbReference type="EMBL" id="JAACJM010000202">
    <property type="protein sequence ID" value="KAF5337974.1"/>
    <property type="molecule type" value="Genomic_DNA"/>
</dbReference>
<evidence type="ECO:0000313" key="2">
    <source>
        <dbReference type="Proteomes" id="UP000559256"/>
    </source>
</evidence>
<accession>A0A8H5CB13</accession>
<keyword evidence="2" id="KW-1185">Reference proteome</keyword>
<gene>
    <name evidence="1" type="ORF">D9758_014326</name>
</gene>